<evidence type="ECO:0000256" key="1">
    <source>
        <dbReference type="SAM" id="Phobius"/>
    </source>
</evidence>
<dbReference type="KEGG" id="cro:ROD_49472"/>
<keyword evidence="1" id="KW-0812">Transmembrane</keyword>
<keyword evidence="1" id="KW-1133">Transmembrane helix</keyword>
<gene>
    <name evidence="2" type="ordered locus">ROD_49472</name>
</gene>
<protein>
    <submittedName>
        <fullName evidence="2">Membrane protein</fullName>
    </submittedName>
</protein>
<sequence length="109" mass="11720">MCFLLSSKDCGMLKGIGSFVGMSLLMLAVGCMAGYIYGGTTWSTYHAVGRAVKAFWWASGVLFISGIAYRALFNKLSSVCGILLALSLCIALVLTGYYYAIGGGWWRGY</sequence>
<dbReference type="Proteomes" id="UP000001889">
    <property type="component" value="Chromosome"/>
</dbReference>
<feature type="transmembrane region" description="Helical" evidence="1">
    <location>
        <begin position="12"/>
        <end position="35"/>
    </location>
</feature>
<organism evidence="2 3">
    <name type="scientific">Citrobacter rodentium (strain ICC168)</name>
    <name type="common">Citrobacter freundii biotype 4280</name>
    <dbReference type="NCBI Taxonomy" id="637910"/>
    <lineage>
        <taxon>Bacteria</taxon>
        <taxon>Pseudomonadati</taxon>
        <taxon>Pseudomonadota</taxon>
        <taxon>Gammaproteobacteria</taxon>
        <taxon>Enterobacterales</taxon>
        <taxon>Enterobacteriaceae</taxon>
        <taxon>Citrobacter</taxon>
    </lineage>
</organism>
<name>D2TSR5_CITRI</name>
<evidence type="ECO:0000313" key="3">
    <source>
        <dbReference type="Proteomes" id="UP000001889"/>
    </source>
</evidence>
<feature type="transmembrane region" description="Helical" evidence="1">
    <location>
        <begin position="55"/>
        <end position="72"/>
    </location>
</feature>
<dbReference type="HOGENOM" id="CLU_2355318_0_0_6"/>
<proteinExistence type="predicted"/>
<keyword evidence="3" id="KW-1185">Reference proteome</keyword>
<accession>D2TSR5</accession>
<dbReference type="AlphaFoldDB" id="D2TSR5"/>
<dbReference type="EMBL" id="FN543502">
    <property type="protein sequence ID" value="CBG91629.1"/>
    <property type="molecule type" value="Genomic_DNA"/>
</dbReference>
<evidence type="ECO:0000313" key="2">
    <source>
        <dbReference type="EMBL" id="CBG91629.1"/>
    </source>
</evidence>
<dbReference type="eggNOG" id="ENOG50344GG">
    <property type="taxonomic scope" value="Bacteria"/>
</dbReference>
<feature type="transmembrane region" description="Helical" evidence="1">
    <location>
        <begin position="79"/>
        <end position="100"/>
    </location>
</feature>
<reference evidence="2 3" key="1">
    <citation type="journal article" date="2010" name="J. Bacteriol.">
        <title>The Citrobacter rodentium genome sequence reveals convergent evolution with human pathogenic Escherichia coli.</title>
        <authorList>
            <person name="Petty N.K."/>
            <person name="Bulgin R."/>
            <person name="Crepin V.F."/>
            <person name="Cerdeno-Tarraga A.M."/>
            <person name="Schroeder G.N."/>
            <person name="Quail M.A."/>
            <person name="Lennard N."/>
            <person name="Corton C."/>
            <person name="Barron A."/>
            <person name="Clark L."/>
            <person name="Toribio A.L."/>
            <person name="Parkhill J."/>
            <person name="Dougan G."/>
            <person name="Frankel G."/>
            <person name="Thomson N.R."/>
        </authorList>
    </citation>
    <scope>NUCLEOTIDE SEQUENCE [LARGE SCALE GENOMIC DNA]</scope>
    <source>
        <strain evidence="2 3">ICC168</strain>
    </source>
</reference>
<keyword evidence="1" id="KW-0472">Membrane</keyword>